<dbReference type="Proteomes" id="UP000287972">
    <property type="component" value="Unassembled WGS sequence"/>
</dbReference>
<protein>
    <submittedName>
        <fullName evidence="1">Uncharacterized protein</fullName>
    </submittedName>
</protein>
<accession>A0A428PWG6</accession>
<sequence>MSLFLADEWLELEATLGYRPRMSGRTVIDIRNAVNLMTKNRPGSAQESQTLNIYDTTIDGPHEIKVRVYEPRESTEKLGQDVALL</sequence>
<keyword evidence="2" id="KW-1185">Reference proteome</keyword>
<reference evidence="1 2" key="1">
    <citation type="submission" date="2017-06" db="EMBL/GenBank/DDBJ databases">
        <title>Comparative genomic analysis of Ambrosia Fusariam Clade fungi.</title>
        <authorList>
            <person name="Stajich J.E."/>
            <person name="Carrillo J."/>
            <person name="Kijimoto T."/>
            <person name="Eskalen A."/>
            <person name="O'Donnell K."/>
            <person name="Kasson M."/>
        </authorList>
    </citation>
    <scope>NUCLEOTIDE SEQUENCE [LARGE SCALE GENOMIC DNA]</scope>
    <source>
        <strain evidence="1 2">NRRL62606</strain>
    </source>
</reference>
<organism evidence="1 2">
    <name type="scientific">Fusarium floridanum</name>
    <dbReference type="NCBI Taxonomy" id="1325733"/>
    <lineage>
        <taxon>Eukaryota</taxon>
        <taxon>Fungi</taxon>
        <taxon>Dikarya</taxon>
        <taxon>Ascomycota</taxon>
        <taxon>Pezizomycotina</taxon>
        <taxon>Sordariomycetes</taxon>
        <taxon>Hypocreomycetidae</taxon>
        <taxon>Hypocreales</taxon>
        <taxon>Nectriaceae</taxon>
        <taxon>Fusarium</taxon>
        <taxon>Fusarium solani species complex</taxon>
    </lineage>
</organism>
<name>A0A428PWG6_9HYPO</name>
<evidence type="ECO:0000313" key="1">
    <source>
        <dbReference type="EMBL" id="RSL57414.1"/>
    </source>
</evidence>
<proteinExistence type="predicted"/>
<comment type="caution">
    <text evidence="1">The sequence shown here is derived from an EMBL/GenBank/DDBJ whole genome shotgun (WGS) entry which is preliminary data.</text>
</comment>
<dbReference type="AlphaFoldDB" id="A0A428PWG6"/>
<evidence type="ECO:0000313" key="2">
    <source>
        <dbReference type="Proteomes" id="UP000287972"/>
    </source>
</evidence>
<gene>
    <name evidence="1" type="ORF">CEP51_014245</name>
</gene>
<dbReference type="EMBL" id="NKCL01000649">
    <property type="protein sequence ID" value="RSL57414.1"/>
    <property type="molecule type" value="Genomic_DNA"/>
</dbReference>